<dbReference type="SUPFAM" id="SSF48371">
    <property type="entry name" value="ARM repeat"/>
    <property type="match status" value="1"/>
</dbReference>
<evidence type="ECO:0000313" key="2">
    <source>
        <dbReference type="EMBL" id="RDW81060.1"/>
    </source>
</evidence>
<evidence type="ECO:0000256" key="1">
    <source>
        <dbReference type="SAM" id="MobiDB-lite"/>
    </source>
</evidence>
<reference evidence="2 3" key="1">
    <citation type="journal article" date="2018" name="IMA Fungus">
        <title>IMA Genome-F 9: Draft genome sequence of Annulohypoxylon stygium, Aspergillus mulundensis, Berkeleyomyces basicola (syn. Thielaviopsis basicola), Ceratocystis smalleyi, two Cercospora beticola strains, Coleophoma cylindrospora, Fusarium fracticaudum, Phialophora cf. hyalina, and Morchella septimelata.</title>
        <authorList>
            <person name="Wingfield B.D."/>
            <person name="Bills G.F."/>
            <person name="Dong Y."/>
            <person name="Huang W."/>
            <person name="Nel W.J."/>
            <person name="Swalarsk-Parry B.S."/>
            <person name="Vaghefi N."/>
            <person name="Wilken P.M."/>
            <person name="An Z."/>
            <person name="de Beer Z.W."/>
            <person name="De Vos L."/>
            <person name="Chen L."/>
            <person name="Duong T.A."/>
            <person name="Gao Y."/>
            <person name="Hammerbacher A."/>
            <person name="Kikkert J.R."/>
            <person name="Li Y."/>
            <person name="Li H."/>
            <person name="Li K."/>
            <person name="Li Q."/>
            <person name="Liu X."/>
            <person name="Ma X."/>
            <person name="Naidoo K."/>
            <person name="Pethybridge S.J."/>
            <person name="Sun J."/>
            <person name="Steenkamp E.T."/>
            <person name="van der Nest M.A."/>
            <person name="van Wyk S."/>
            <person name="Wingfield M.J."/>
            <person name="Xiong C."/>
            <person name="Yue Q."/>
            <person name="Zhang X."/>
        </authorList>
    </citation>
    <scope>NUCLEOTIDE SEQUENCE [LARGE SCALE GENOMIC DNA]</scope>
    <source>
        <strain evidence="2 3">DSM 5745</strain>
    </source>
</reference>
<proteinExistence type="predicted"/>
<protein>
    <submittedName>
        <fullName evidence="2">Uncharacterized protein</fullName>
    </submittedName>
</protein>
<dbReference type="InterPro" id="IPR016024">
    <property type="entry name" value="ARM-type_fold"/>
</dbReference>
<dbReference type="Proteomes" id="UP000256690">
    <property type="component" value="Unassembled WGS sequence"/>
</dbReference>
<gene>
    <name evidence="2" type="ORF">DSM5745_04617</name>
</gene>
<feature type="region of interest" description="Disordered" evidence="1">
    <location>
        <begin position="309"/>
        <end position="368"/>
    </location>
</feature>
<dbReference type="OrthoDB" id="4461621at2759"/>
<organism evidence="2 3">
    <name type="scientific">Aspergillus mulundensis</name>
    <dbReference type="NCBI Taxonomy" id="1810919"/>
    <lineage>
        <taxon>Eukaryota</taxon>
        <taxon>Fungi</taxon>
        <taxon>Dikarya</taxon>
        <taxon>Ascomycota</taxon>
        <taxon>Pezizomycotina</taxon>
        <taxon>Eurotiomycetes</taxon>
        <taxon>Eurotiomycetidae</taxon>
        <taxon>Eurotiales</taxon>
        <taxon>Aspergillaceae</taxon>
        <taxon>Aspergillus</taxon>
        <taxon>Aspergillus subgen. Nidulantes</taxon>
    </lineage>
</organism>
<dbReference type="STRING" id="1810919.A0A3D8S4E8"/>
<dbReference type="GeneID" id="38114987"/>
<dbReference type="EMBL" id="PVWQ01000005">
    <property type="protein sequence ID" value="RDW81060.1"/>
    <property type="molecule type" value="Genomic_DNA"/>
</dbReference>
<feature type="compositionally biased region" description="Acidic residues" evidence="1">
    <location>
        <begin position="339"/>
        <end position="352"/>
    </location>
</feature>
<accession>A0A3D8S4E8</accession>
<evidence type="ECO:0000313" key="3">
    <source>
        <dbReference type="Proteomes" id="UP000256690"/>
    </source>
</evidence>
<name>A0A3D8S4E8_9EURO</name>
<dbReference type="RefSeq" id="XP_026604113.1">
    <property type="nucleotide sequence ID" value="XM_026746633.1"/>
</dbReference>
<feature type="compositionally biased region" description="Acidic residues" evidence="1">
    <location>
        <begin position="318"/>
        <end position="332"/>
    </location>
</feature>
<comment type="caution">
    <text evidence="2">The sequence shown here is derived from an EMBL/GenBank/DDBJ whole genome shotgun (WGS) entry which is preliminary data.</text>
</comment>
<sequence length="678" mass="77902">METEAAPGHEILPSRFLPQAPAADRNPLLFIDIANLTDSEVAQTVSNLQECVKDNDGNEAAALVQLWRPSNSAFLQPLRDKHQDMLKRYYKDSKTNLYGLAVIAHRSGYNFFFVADDYFRRGLRDESNPGFIPTSHGHRGIMVDIRSRTSADSAPENDEIHVFAVRETISDGRHRNILKRVRHGVTLLDVLGRDWMNRFEQFFNWGVELHDPTKSVFLPNTASLTGREEFEEAARSALAESTPLPRELVSQVINCLYDGDEPPFVMTTKFCTGDLNIFLLFPATKDECQLMQSSIQREVDKCFNELKAAEEEKGQRNEEDELETDKDTEENESDKCGGDDDDDEEGEDEDSDLYMSSDSDDGGAHEHSMRFPEKLTVRLIPWKYSWTASRLDLQRYWKLIHERYVCPVNFLLEPLPESEPQPQASPFGSVYHGAGGFMFISRNTIARMVRHVLTRPSETFRAVELRKEMKRNRDAQTSPAITEILYEPEQPLYYVSAPWEIPREVGMGSLAVFLLTNRITDEDIVIFINEMEEMGVLEEEYNDYDKYCHTIPWREDEEDAPDGTMDDIWKMFCELHAAGHCPPYFFADQQSIEELNVIMVDADTCSWEDSHEHASKLLQQVVNSDLKGLRYGRLGCCEAMTAWERIKRGNMEFVDFFDGEEDKILFYSRPDLQGLLET</sequence>
<keyword evidence="3" id="KW-1185">Reference proteome</keyword>
<dbReference type="AlphaFoldDB" id="A0A3D8S4E8"/>